<dbReference type="InterPro" id="IPR033116">
    <property type="entry name" value="TRYPSIN_SER"/>
</dbReference>
<evidence type="ECO:0000256" key="10">
    <source>
        <dbReference type="ARBA" id="ARBA00023157"/>
    </source>
</evidence>
<dbReference type="STRING" id="37001.A0A1A9WKF8"/>
<dbReference type="PRINTS" id="PR00722">
    <property type="entry name" value="CHYMOTRYPSIN"/>
</dbReference>
<keyword evidence="9" id="KW-0865">Zymogen</keyword>
<evidence type="ECO:0000259" key="14">
    <source>
        <dbReference type="PROSITE" id="PS50240"/>
    </source>
</evidence>
<organism evidence="15 16">
    <name type="scientific">Glossina brevipalpis</name>
    <dbReference type="NCBI Taxonomy" id="37001"/>
    <lineage>
        <taxon>Eukaryota</taxon>
        <taxon>Metazoa</taxon>
        <taxon>Ecdysozoa</taxon>
        <taxon>Arthropoda</taxon>
        <taxon>Hexapoda</taxon>
        <taxon>Insecta</taxon>
        <taxon>Pterygota</taxon>
        <taxon>Neoptera</taxon>
        <taxon>Endopterygota</taxon>
        <taxon>Diptera</taxon>
        <taxon>Brachycera</taxon>
        <taxon>Muscomorpha</taxon>
        <taxon>Hippoboscoidea</taxon>
        <taxon>Glossinidae</taxon>
        <taxon>Glossina</taxon>
    </lineage>
</organism>
<comment type="subcellular location">
    <subcellularLocation>
        <location evidence="1">Secreted</location>
    </subcellularLocation>
</comment>
<dbReference type="Pfam" id="PF00089">
    <property type="entry name" value="Trypsin"/>
    <property type="match status" value="1"/>
</dbReference>
<dbReference type="Proteomes" id="UP000091820">
    <property type="component" value="Unassembled WGS sequence"/>
</dbReference>
<keyword evidence="3" id="KW-0964">Secreted</keyword>
<keyword evidence="4 13" id="KW-0645">Protease</keyword>
<evidence type="ECO:0000256" key="3">
    <source>
        <dbReference type="ARBA" id="ARBA00022525"/>
    </source>
</evidence>
<evidence type="ECO:0000256" key="8">
    <source>
        <dbReference type="ARBA" id="ARBA00022825"/>
    </source>
</evidence>
<evidence type="ECO:0000256" key="4">
    <source>
        <dbReference type="ARBA" id="ARBA00022670"/>
    </source>
</evidence>
<dbReference type="PANTHER" id="PTHR24276">
    <property type="entry name" value="POLYSERASE-RELATED"/>
    <property type="match status" value="1"/>
</dbReference>
<keyword evidence="7 13" id="KW-0378">Hydrolase</keyword>
<dbReference type="FunFam" id="2.40.10.10:FF:000077">
    <property type="entry name" value="Predicted protein"/>
    <property type="match status" value="1"/>
</dbReference>
<evidence type="ECO:0000256" key="11">
    <source>
        <dbReference type="ARBA" id="ARBA00036320"/>
    </source>
</evidence>
<dbReference type="CDD" id="cd00190">
    <property type="entry name" value="Tryp_SPc"/>
    <property type="match status" value="1"/>
</dbReference>
<keyword evidence="5" id="KW-0732">Signal</keyword>
<dbReference type="PANTHER" id="PTHR24276:SF97">
    <property type="entry name" value="GH13245P2-RELATED"/>
    <property type="match status" value="1"/>
</dbReference>
<reference evidence="15" key="2">
    <citation type="submission" date="2020-05" db="UniProtKB">
        <authorList>
            <consortium name="EnsemblMetazoa"/>
        </authorList>
    </citation>
    <scope>IDENTIFICATION</scope>
    <source>
        <strain evidence="15">IAEA</strain>
    </source>
</reference>
<evidence type="ECO:0000256" key="5">
    <source>
        <dbReference type="ARBA" id="ARBA00022729"/>
    </source>
</evidence>
<evidence type="ECO:0000313" key="15">
    <source>
        <dbReference type="EnsemblMetazoa" id="GBRI022927-PA"/>
    </source>
</evidence>
<dbReference type="InterPro" id="IPR001254">
    <property type="entry name" value="Trypsin_dom"/>
</dbReference>
<dbReference type="InterPro" id="IPR001314">
    <property type="entry name" value="Peptidase_S1A"/>
</dbReference>
<dbReference type="Gene3D" id="2.40.10.10">
    <property type="entry name" value="Trypsin-like serine proteases"/>
    <property type="match status" value="1"/>
</dbReference>
<feature type="domain" description="Peptidase S1" evidence="14">
    <location>
        <begin position="53"/>
        <end position="280"/>
    </location>
</feature>
<dbReference type="EC" id="3.4.21.4" evidence="12"/>
<dbReference type="InterPro" id="IPR043504">
    <property type="entry name" value="Peptidase_S1_PA_chymotrypsin"/>
</dbReference>
<dbReference type="GO" id="GO:0005576">
    <property type="term" value="C:extracellular region"/>
    <property type="evidence" value="ECO:0007669"/>
    <property type="project" value="UniProtKB-SubCell"/>
</dbReference>
<proteinExistence type="inferred from homology"/>
<comment type="catalytic activity">
    <reaction evidence="11">
        <text>Preferential cleavage: Arg-|-Xaa, Lys-|-Xaa.</text>
        <dbReference type="EC" id="3.4.21.4"/>
    </reaction>
</comment>
<comment type="similarity">
    <text evidence="2">Belongs to the peptidase S1 family.</text>
</comment>
<dbReference type="GO" id="GO:0007586">
    <property type="term" value="P:digestion"/>
    <property type="evidence" value="ECO:0007669"/>
    <property type="project" value="UniProtKB-KW"/>
</dbReference>
<evidence type="ECO:0000256" key="13">
    <source>
        <dbReference type="RuleBase" id="RU363034"/>
    </source>
</evidence>
<dbReference type="InterPro" id="IPR050430">
    <property type="entry name" value="Peptidase_S1"/>
</dbReference>
<evidence type="ECO:0000256" key="6">
    <source>
        <dbReference type="ARBA" id="ARBA00022757"/>
    </source>
</evidence>
<dbReference type="EnsemblMetazoa" id="GBRI022927-RA">
    <property type="protein sequence ID" value="GBRI022927-PA"/>
    <property type="gene ID" value="GBRI022927"/>
</dbReference>
<evidence type="ECO:0000256" key="9">
    <source>
        <dbReference type="ARBA" id="ARBA00023145"/>
    </source>
</evidence>
<evidence type="ECO:0000256" key="7">
    <source>
        <dbReference type="ARBA" id="ARBA00022801"/>
    </source>
</evidence>
<dbReference type="SMART" id="SM00020">
    <property type="entry name" value="Tryp_SPc"/>
    <property type="match status" value="1"/>
</dbReference>
<keyword evidence="16" id="KW-1185">Reference proteome</keyword>
<dbReference type="PROSITE" id="PS00135">
    <property type="entry name" value="TRYPSIN_SER"/>
    <property type="match status" value="1"/>
</dbReference>
<dbReference type="VEuPathDB" id="VectorBase:GBRI022927"/>
<dbReference type="GO" id="GO:0004252">
    <property type="term" value="F:serine-type endopeptidase activity"/>
    <property type="evidence" value="ECO:0007669"/>
    <property type="project" value="UniProtKB-EC"/>
</dbReference>
<reference evidence="16" key="1">
    <citation type="submission" date="2014-03" db="EMBL/GenBank/DDBJ databases">
        <authorList>
            <person name="Aksoy S."/>
            <person name="Warren W."/>
            <person name="Wilson R.K."/>
        </authorList>
    </citation>
    <scope>NUCLEOTIDE SEQUENCE [LARGE SCALE GENOMIC DNA]</scope>
    <source>
        <strain evidence="16">IAEA</strain>
    </source>
</reference>
<evidence type="ECO:0000256" key="12">
    <source>
        <dbReference type="ARBA" id="ARBA00038868"/>
    </source>
</evidence>
<dbReference type="GO" id="GO:0006508">
    <property type="term" value="P:proteolysis"/>
    <property type="evidence" value="ECO:0007669"/>
    <property type="project" value="UniProtKB-KW"/>
</dbReference>
<evidence type="ECO:0000313" key="16">
    <source>
        <dbReference type="Proteomes" id="UP000091820"/>
    </source>
</evidence>
<dbReference type="InterPro" id="IPR018114">
    <property type="entry name" value="TRYPSIN_HIS"/>
</dbReference>
<accession>A0A1A9WKF8</accession>
<dbReference type="AlphaFoldDB" id="A0A1A9WKF8"/>
<keyword evidence="6" id="KW-0222">Digestion</keyword>
<keyword evidence="10" id="KW-1015">Disulfide bond</keyword>
<dbReference type="InterPro" id="IPR009003">
    <property type="entry name" value="Peptidase_S1_PA"/>
</dbReference>
<sequence>MWFKYIINIMVTVLIDNIMRAQGLTRSISFPNVSQNPKISYFNELPRLTDSRIVGGQQINITEAPYQISLQTGRRGHVCGGSIISSQWVITAAHCTDKRKASDFKVRIGSSYTSRDGQLLNVTELLQHKNFNYSNVDYDYSLLKLSEKIEFSQTKKPIKIPDSTYNFTIGSKCYVSGWGSTQNSSESSQWLRLTAVPIFDQKECSKQYKRFGGVTDRMICAGYSKGGKDACQGDSGGPLVSADGFLVGVVSWGYGCAKPNYPGVYSRVTAARDWIREVTTI</sequence>
<evidence type="ECO:0000256" key="2">
    <source>
        <dbReference type="ARBA" id="ARBA00007664"/>
    </source>
</evidence>
<evidence type="ECO:0000256" key="1">
    <source>
        <dbReference type="ARBA" id="ARBA00004613"/>
    </source>
</evidence>
<dbReference type="SUPFAM" id="SSF50494">
    <property type="entry name" value="Trypsin-like serine proteases"/>
    <property type="match status" value="1"/>
</dbReference>
<dbReference type="PROSITE" id="PS00134">
    <property type="entry name" value="TRYPSIN_HIS"/>
    <property type="match status" value="1"/>
</dbReference>
<name>A0A1A9WKF8_9MUSC</name>
<dbReference type="PROSITE" id="PS50240">
    <property type="entry name" value="TRYPSIN_DOM"/>
    <property type="match status" value="1"/>
</dbReference>
<keyword evidence="8 13" id="KW-0720">Serine protease</keyword>
<protein>
    <recommendedName>
        <fullName evidence="12">trypsin</fullName>
        <ecNumber evidence="12">3.4.21.4</ecNumber>
    </recommendedName>
</protein>